<evidence type="ECO:0000313" key="8">
    <source>
        <dbReference type="EMBL" id="CAE0431498.1"/>
    </source>
</evidence>
<feature type="domain" description="Reticulon" evidence="7">
    <location>
        <begin position="25"/>
        <end position="193"/>
    </location>
</feature>
<evidence type="ECO:0000256" key="6">
    <source>
        <dbReference type="RuleBase" id="RU363132"/>
    </source>
</evidence>
<dbReference type="InterPro" id="IPR003388">
    <property type="entry name" value="Reticulon"/>
</dbReference>
<protein>
    <recommendedName>
        <fullName evidence="6">Reticulon-like protein</fullName>
    </recommendedName>
</protein>
<keyword evidence="5 6" id="KW-0472">Membrane</keyword>
<dbReference type="PROSITE" id="PS50845">
    <property type="entry name" value="RETICULON"/>
    <property type="match status" value="1"/>
</dbReference>
<dbReference type="Pfam" id="PF02453">
    <property type="entry name" value="Reticulon"/>
    <property type="match status" value="1"/>
</dbReference>
<proteinExistence type="predicted"/>
<keyword evidence="2 6" id="KW-0812">Transmembrane</keyword>
<gene>
    <name evidence="8" type="ORF">ASTO00021_LOCUS1835</name>
</gene>
<organism evidence="8">
    <name type="scientific">Aplanochytrium stocchinoi</name>
    <dbReference type="NCBI Taxonomy" id="215587"/>
    <lineage>
        <taxon>Eukaryota</taxon>
        <taxon>Sar</taxon>
        <taxon>Stramenopiles</taxon>
        <taxon>Bigyra</taxon>
        <taxon>Labyrinthulomycetes</taxon>
        <taxon>Thraustochytrida</taxon>
        <taxon>Thraustochytriidae</taxon>
        <taxon>Aplanochytrium</taxon>
    </lineage>
</organism>
<evidence type="ECO:0000256" key="5">
    <source>
        <dbReference type="ARBA" id="ARBA00023136"/>
    </source>
</evidence>
<feature type="transmembrane region" description="Helical" evidence="6">
    <location>
        <begin position="45"/>
        <end position="73"/>
    </location>
</feature>
<dbReference type="EMBL" id="HBIN01002739">
    <property type="protein sequence ID" value="CAE0431498.1"/>
    <property type="molecule type" value="Transcribed_RNA"/>
</dbReference>
<feature type="transmembrane region" description="Helical" evidence="6">
    <location>
        <begin position="153"/>
        <end position="171"/>
    </location>
</feature>
<comment type="subcellular location">
    <subcellularLocation>
        <location evidence="1 6">Endoplasmic reticulum membrane</location>
        <topology evidence="1 6">Multi-pass membrane protein</topology>
    </subcellularLocation>
</comment>
<sequence length="193" mass="21569">MAELEDTWQETVTNLLDAHGVREPLLDILTWENPKQSGLLFASGVMLYVVTNVLNLGLMMVIGIIAILQLLLFRVAKYMQKKGIAFSGTDLKEEFVVTPKPQTVSTIVHVVGDMFRLVEDSIKSLALSKDYLKLAEGFITLVFLSAVGRVMTLPSLLLLIWTMAFLVLPVYKQNQDMFDNILEGTGGVKYKED</sequence>
<evidence type="ECO:0000256" key="1">
    <source>
        <dbReference type="ARBA" id="ARBA00004477"/>
    </source>
</evidence>
<reference evidence="8" key="1">
    <citation type="submission" date="2021-01" db="EMBL/GenBank/DDBJ databases">
        <authorList>
            <person name="Corre E."/>
            <person name="Pelletier E."/>
            <person name="Niang G."/>
            <person name="Scheremetjew M."/>
            <person name="Finn R."/>
            <person name="Kale V."/>
            <person name="Holt S."/>
            <person name="Cochrane G."/>
            <person name="Meng A."/>
            <person name="Brown T."/>
            <person name="Cohen L."/>
        </authorList>
    </citation>
    <scope>NUCLEOTIDE SEQUENCE</scope>
    <source>
        <strain evidence="8">GSBS06</strain>
    </source>
</reference>
<keyword evidence="3 6" id="KW-0256">Endoplasmic reticulum</keyword>
<evidence type="ECO:0000256" key="2">
    <source>
        <dbReference type="ARBA" id="ARBA00022692"/>
    </source>
</evidence>
<dbReference type="GO" id="GO:0005789">
    <property type="term" value="C:endoplasmic reticulum membrane"/>
    <property type="evidence" value="ECO:0007669"/>
    <property type="project" value="UniProtKB-SubCell"/>
</dbReference>
<keyword evidence="4 6" id="KW-1133">Transmembrane helix</keyword>
<evidence type="ECO:0000256" key="3">
    <source>
        <dbReference type="ARBA" id="ARBA00022824"/>
    </source>
</evidence>
<evidence type="ECO:0000259" key="7">
    <source>
        <dbReference type="PROSITE" id="PS50845"/>
    </source>
</evidence>
<name>A0A7S3PEU4_9STRA</name>
<evidence type="ECO:0000256" key="4">
    <source>
        <dbReference type="ARBA" id="ARBA00022989"/>
    </source>
</evidence>
<dbReference type="AlphaFoldDB" id="A0A7S3PEU4"/>
<accession>A0A7S3PEU4</accession>